<dbReference type="PROSITE" id="PS51257">
    <property type="entry name" value="PROKAR_LIPOPROTEIN"/>
    <property type="match status" value="1"/>
</dbReference>
<keyword evidence="2" id="KW-1185">Reference proteome</keyword>
<comment type="caution">
    <text evidence="1">The sequence shown here is derived from an EMBL/GenBank/DDBJ whole genome shotgun (WGS) entry which is preliminary data.</text>
</comment>
<name>A0ABS6E0L5_9FIRM</name>
<proteinExistence type="predicted"/>
<accession>A0ABS6E0L5</accession>
<dbReference type="EMBL" id="JAHLPM010000001">
    <property type="protein sequence ID" value="MBU5436443.1"/>
    <property type="molecule type" value="Genomic_DNA"/>
</dbReference>
<evidence type="ECO:0008006" key="3">
    <source>
        <dbReference type="Google" id="ProtNLM"/>
    </source>
</evidence>
<protein>
    <recommendedName>
        <fullName evidence="3">FG-GAP repeat protein</fullName>
    </recommendedName>
</protein>
<reference evidence="1 2" key="1">
    <citation type="submission" date="2021-06" db="EMBL/GenBank/DDBJ databases">
        <authorList>
            <person name="Sun Q."/>
            <person name="Li D."/>
        </authorList>
    </citation>
    <scope>NUCLEOTIDE SEQUENCE [LARGE SCALE GENOMIC DNA]</scope>
    <source>
        <strain evidence="1 2">MSJ-40</strain>
    </source>
</reference>
<organism evidence="1 2">
    <name type="scientific">Tissierella simiarum</name>
    <dbReference type="NCBI Taxonomy" id="2841534"/>
    <lineage>
        <taxon>Bacteria</taxon>
        <taxon>Bacillati</taxon>
        <taxon>Bacillota</taxon>
        <taxon>Tissierellia</taxon>
        <taxon>Tissierellales</taxon>
        <taxon>Tissierellaceae</taxon>
        <taxon>Tissierella</taxon>
    </lineage>
</organism>
<sequence length="523" mass="60472">MRRKTTFVILVLIIGILIISCTKKKSLPSNLTLEQSIKEIITSKGNGYNFLKDQGYMEHMNKLGKELTPNNTFEETHYAIGDLDGDTIPELAVFKQRNPDDVNDEGSLEIYKFNGEKYKIIDKIAMNYDNTNYQIVIGKIAKNQNGLLLNNQVGAHSGITYGFILKDGKLKEILNEKKLPLISVYTSNEIKDIDNDGILEFSIYIIDPETEDSSSVGSDKITLWYKWDGKDGGTIVDFERKDLSTIPSDKDVFQQAKNLMDSNLLESFNYIFESQDKLSKLDNTELLQAYISKLENMLSDKNTELENLFAKYDKVNNYDYLTKKYGLTLNKFNDIEYLKREKILIDEPELKQYLINNITLGYKLASSEGMYYFVIDNQKFIDTFGKKITNEYVDYLKILALDTNLPYLNDGALTISLEKLAERIISLENYKMIYPYSSLLSKVDELYKNYIFVFLYGDNHDPHFNYETNVMKKEVLDQFNEVVNEYSYSYFADIIKEFRGELGKNGNKINDSIRETMNQRLGL</sequence>
<dbReference type="Proteomes" id="UP000749471">
    <property type="component" value="Unassembled WGS sequence"/>
</dbReference>
<evidence type="ECO:0000313" key="1">
    <source>
        <dbReference type="EMBL" id="MBU5436443.1"/>
    </source>
</evidence>
<gene>
    <name evidence="1" type="ORF">KQI42_00400</name>
</gene>
<evidence type="ECO:0000313" key="2">
    <source>
        <dbReference type="Proteomes" id="UP000749471"/>
    </source>
</evidence>
<dbReference type="RefSeq" id="WP_216515661.1">
    <property type="nucleotide sequence ID" value="NZ_JAHLPM010000001.1"/>
</dbReference>